<dbReference type="PANTHER" id="PTHR37291">
    <property type="entry name" value="5-METHYLCYTOSINE-SPECIFIC RESTRICTION ENZYME B"/>
    <property type="match status" value="1"/>
</dbReference>
<dbReference type="Proteomes" id="UP001601059">
    <property type="component" value="Unassembled WGS sequence"/>
</dbReference>
<organism evidence="1 2">
    <name type="scientific">Cytobacillus spartinae</name>
    <dbReference type="NCBI Taxonomy" id="3299023"/>
    <lineage>
        <taxon>Bacteria</taxon>
        <taxon>Bacillati</taxon>
        <taxon>Bacillota</taxon>
        <taxon>Bacilli</taxon>
        <taxon>Bacillales</taxon>
        <taxon>Bacillaceae</taxon>
        <taxon>Cytobacillus</taxon>
    </lineage>
</organism>
<keyword evidence="2" id="KW-1185">Reference proteome</keyword>
<proteinExistence type="predicted"/>
<comment type="caution">
    <text evidence="1">The sequence shown here is derived from an EMBL/GenBank/DDBJ whole genome shotgun (WGS) entry which is preliminary data.</text>
</comment>
<evidence type="ECO:0000313" key="2">
    <source>
        <dbReference type="Proteomes" id="UP001601059"/>
    </source>
</evidence>
<sequence length="689" mass="79853">MIKEVRSWSKPHINNLIGRKKVDWSVFEYGTQIPTEFHEDFAIANANHFLKVGEKIEIEIIIDGKSYNAQLIHFKRKDSDKGSLQLRYDQNNSLKELLKKAFSISYQYFLENRDEKTKKPVFTPKEQEEFIEFYETGKPFVYDVVLNNRKLHSNISFWWVNQGQTYRQEKEEGILWAPQKSKQGIALPHHVGLVKPKVGDIVFCYSAMEVRSVGVVKKEAVEAQKPKAIAEHNWEEDGYLVELEYNDLEPSIKKDDIPVEWRLEEGGPFDRNGNLKQGYFFELSNDFAKKLFNLYGERFPSEVRVKMVEYKSGNGNTQVAEGVSPRYLPYNEIINHIHSYITSKGFYYKKEEVTNLFLSLKSKPFVILSGISGTGKTKMVQWFAESLGATEKNGQFTLIPIRPDWNDGSDLLGYKDIKGEYIQGPLTKVILTAEENPDLPYFVLLDEMNLARVEYYFSDILSVMESRKWEEGKISSSTLISENLVERDIPLPNNLYIIGTVNMDETTHPFSKKVLDRANTIEFNRVELGNLLFLKDLKEVLPITVGDKQLASKYLHLKDLYETNASLVERVTNELVKINEVLQLIHAHVGYRVRDEICFYMAYNEEGGLMTFNEALDYCILQKILPRISGSDDRVEKILKDLFKIFTNKEYLSEIEIDLERTQYPNSAKKVVEMLRRLGEDGFTSFWIS</sequence>
<evidence type="ECO:0000313" key="1">
    <source>
        <dbReference type="EMBL" id="MFE8699833.1"/>
    </source>
</evidence>
<dbReference type="InterPro" id="IPR027417">
    <property type="entry name" value="P-loop_NTPase"/>
</dbReference>
<dbReference type="EMBL" id="JBIACK010000001">
    <property type="protein sequence ID" value="MFE8699833.1"/>
    <property type="molecule type" value="Genomic_DNA"/>
</dbReference>
<reference evidence="1 2" key="1">
    <citation type="submission" date="2024-08" db="EMBL/GenBank/DDBJ databases">
        <title>Two novel Cytobacillus novel species.</title>
        <authorList>
            <person name="Liu G."/>
        </authorList>
    </citation>
    <scope>NUCLEOTIDE SEQUENCE [LARGE SCALE GENOMIC DNA]</scope>
    <source>
        <strain evidence="1 2">FJAT-54145</strain>
    </source>
</reference>
<name>A0ABW6KAL4_9BACI</name>
<dbReference type="PANTHER" id="PTHR37291:SF1">
    <property type="entry name" value="TYPE IV METHYL-DIRECTED RESTRICTION ENZYME ECOKMCRB SUBUNIT"/>
    <property type="match status" value="1"/>
</dbReference>
<dbReference type="Gene3D" id="3.40.50.300">
    <property type="entry name" value="P-loop containing nucleotide triphosphate hydrolases"/>
    <property type="match status" value="1"/>
</dbReference>
<accession>A0ABW6KAL4</accession>
<protein>
    <submittedName>
        <fullName evidence="1">McrB family protein</fullName>
    </submittedName>
</protein>
<dbReference type="InterPro" id="IPR052934">
    <property type="entry name" value="Methyl-DNA_Rec/Restrict_Enz"/>
</dbReference>
<dbReference type="RefSeq" id="WP_389358364.1">
    <property type="nucleotide sequence ID" value="NZ_JBIACK010000001.1"/>
</dbReference>
<gene>
    <name evidence="1" type="ORF">ACFYKX_04270</name>
</gene>
<dbReference type="SUPFAM" id="SSF52540">
    <property type="entry name" value="P-loop containing nucleoside triphosphate hydrolases"/>
    <property type="match status" value="1"/>
</dbReference>